<evidence type="ECO:0000256" key="1">
    <source>
        <dbReference type="ARBA" id="ARBA00004127"/>
    </source>
</evidence>
<feature type="transmembrane region" description="Helical" evidence="5">
    <location>
        <begin position="150"/>
        <end position="170"/>
    </location>
</feature>
<dbReference type="PANTHER" id="PTHR39535">
    <property type="entry name" value="SPORULATION-DELAYING PROTEIN SDPB"/>
    <property type="match status" value="1"/>
</dbReference>
<dbReference type="AlphaFoldDB" id="A0A4P7C5F3"/>
<feature type="transmembrane region" description="Helical" evidence="5">
    <location>
        <begin position="190"/>
        <end position="209"/>
    </location>
</feature>
<dbReference type="OrthoDB" id="5294764at2"/>
<dbReference type="KEGG" id="nwr:E3U44_17375"/>
<feature type="domain" description="HTTM-like" evidence="6">
    <location>
        <begin position="14"/>
        <end position="277"/>
    </location>
</feature>
<dbReference type="Pfam" id="PF04134">
    <property type="entry name" value="DCC1-like"/>
    <property type="match status" value="1"/>
</dbReference>
<sequence length="636" mass="74225">MYRKILSFVKIGLNKQVPALGLGVFRIFLGLIIFQEVVFLYYFRHLIFDPIPFLDVASPSIHFFLILWGSNALFLTVGYHTRFAAVVNYFFWVIFTTFTPMWQDFDGGFDQFMIGSSFLLIFLPTERALSLDNLKLKLKFSGLGLRYHPPGTVSVLSYYLPLAISLGLLYFDSATHKLFAEHWRNGLGGWLPSTMPYYISAIDMTWMLNNEILQKFIGYSIIVFQFIFIFIFYFRPFRVPLMMMGAVFHSGIILSLNIYPFGFGMLIYYFLMVPFSWWRKLKESLQRKAPALTVFYDQQCPLCNRTRIIVEHFDVFKAIEFKGLQDHARQYPELNNISDDQLLEDLYALDQNNCLYAGIDTYIQILLKMKYTAFLGVMIRIPGIYHIGRQIYRRIADQRARLTCDENCLISTENNSQEECTFRNIYEHYAGTLEQRSRRIAKFLVVVIVLQLNSTIHYGIFYRLDNLGKENEVGQVLKQISNGILSLSHVFLGITPHALYLHDHLHGYNHILALTYKDSHGQERWLPFVNGEGRLIAPNWGRVQSMWANIAVTPNIEQKYLYKFIEKVTAFWGVKVGLNLQDAEFIIKMKEVEVPVHWQKDVRNRNLKQPWVDIGKVVWKEGSFHIEIADIDLETL</sequence>
<feature type="transmembrane region" description="Helical" evidence="5">
    <location>
        <begin position="61"/>
        <end position="79"/>
    </location>
</feature>
<evidence type="ECO:0000256" key="2">
    <source>
        <dbReference type="ARBA" id="ARBA00022692"/>
    </source>
</evidence>
<reference evidence="7 8" key="1">
    <citation type="submission" date="2019-03" db="EMBL/GenBank/DDBJ databases">
        <title>The genome sequence of Nitrosococcus wardiae strain D1FHST reveals the archetypal metabolic capacity of ammonia-oxidizing Gammaproteobacteria.</title>
        <authorList>
            <person name="Wang L."/>
            <person name="Lim C.K."/>
            <person name="Hanson T.E."/>
            <person name="Dang H."/>
            <person name="Klotz M.G."/>
        </authorList>
    </citation>
    <scope>NUCLEOTIDE SEQUENCE [LARGE SCALE GENOMIC DNA]</scope>
    <source>
        <strain evidence="7 8">D1FHS</strain>
    </source>
</reference>
<keyword evidence="3 5" id="KW-1133">Transmembrane helix</keyword>
<dbReference type="InterPro" id="IPR052964">
    <property type="entry name" value="Sporulation_signal_mat"/>
</dbReference>
<name>A0A4P7C5F3_9GAMM</name>
<comment type="subcellular location">
    <subcellularLocation>
        <location evidence="1">Endomembrane system</location>
        <topology evidence="1">Multi-pass membrane protein</topology>
    </subcellularLocation>
</comment>
<evidence type="ECO:0000256" key="4">
    <source>
        <dbReference type="ARBA" id="ARBA00023136"/>
    </source>
</evidence>
<feature type="transmembrane region" description="Helical" evidence="5">
    <location>
        <begin position="86"/>
        <end position="103"/>
    </location>
</feature>
<dbReference type="RefSeq" id="WP_134359335.1">
    <property type="nucleotide sequence ID" value="NZ_CP038033.1"/>
</dbReference>
<keyword evidence="2 5" id="KW-0812">Transmembrane</keyword>
<gene>
    <name evidence="7" type="ORF">E3U44_17375</name>
</gene>
<dbReference type="EMBL" id="CP038033">
    <property type="protein sequence ID" value="QBQ56082.1"/>
    <property type="molecule type" value="Genomic_DNA"/>
</dbReference>
<accession>A0A4P7C5F3</accession>
<feature type="transmembrane region" description="Helical" evidence="5">
    <location>
        <begin position="216"/>
        <end position="234"/>
    </location>
</feature>
<dbReference type="InterPro" id="IPR011020">
    <property type="entry name" value="HTTM-like"/>
</dbReference>
<dbReference type="InterPro" id="IPR007263">
    <property type="entry name" value="DCC1-like"/>
</dbReference>
<dbReference type="SMART" id="SM00752">
    <property type="entry name" value="HTTM"/>
    <property type="match status" value="1"/>
</dbReference>
<evidence type="ECO:0000313" key="8">
    <source>
        <dbReference type="Proteomes" id="UP000294325"/>
    </source>
</evidence>
<evidence type="ECO:0000256" key="3">
    <source>
        <dbReference type="ARBA" id="ARBA00022989"/>
    </source>
</evidence>
<protein>
    <submittedName>
        <fullName evidence="7">DUF393 domain-containing protein</fullName>
    </submittedName>
</protein>
<keyword evidence="8" id="KW-1185">Reference proteome</keyword>
<keyword evidence="4 5" id="KW-0472">Membrane</keyword>
<dbReference type="GO" id="GO:0012505">
    <property type="term" value="C:endomembrane system"/>
    <property type="evidence" value="ECO:0007669"/>
    <property type="project" value="UniProtKB-SubCell"/>
</dbReference>
<feature type="transmembrane region" description="Helical" evidence="5">
    <location>
        <begin position="20"/>
        <end position="41"/>
    </location>
</feature>
<proteinExistence type="predicted"/>
<dbReference type="GO" id="GO:0015035">
    <property type="term" value="F:protein-disulfide reductase activity"/>
    <property type="evidence" value="ECO:0007669"/>
    <property type="project" value="InterPro"/>
</dbReference>
<dbReference type="Proteomes" id="UP000294325">
    <property type="component" value="Chromosome"/>
</dbReference>
<dbReference type="PANTHER" id="PTHR39535:SF2">
    <property type="entry name" value="HTTM DOMAIN-CONTAINING PROTEIN"/>
    <property type="match status" value="1"/>
</dbReference>
<evidence type="ECO:0000313" key="7">
    <source>
        <dbReference type="EMBL" id="QBQ56082.1"/>
    </source>
</evidence>
<feature type="transmembrane region" description="Helical" evidence="5">
    <location>
        <begin position="246"/>
        <end position="271"/>
    </location>
</feature>
<evidence type="ECO:0000256" key="5">
    <source>
        <dbReference type="SAM" id="Phobius"/>
    </source>
</evidence>
<evidence type="ECO:0000259" key="6">
    <source>
        <dbReference type="SMART" id="SM00752"/>
    </source>
</evidence>
<organism evidence="7 8">
    <name type="scientific">Nitrosococcus wardiae</name>
    <dbReference type="NCBI Taxonomy" id="1814290"/>
    <lineage>
        <taxon>Bacteria</taxon>
        <taxon>Pseudomonadati</taxon>
        <taxon>Pseudomonadota</taxon>
        <taxon>Gammaproteobacteria</taxon>
        <taxon>Chromatiales</taxon>
        <taxon>Chromatiaceae</taxon>
        <taxon>Nitrosococcus</taxon>
    </lineage>
</organism>